<dbReference type="EMBL" id="FZOC01000009">
    <property type="protein sequence ID" value="SNS22686.1"/>
    <property type="molecule type" value="Genomic_DNA"/>
</dbReference>
<proteinExistence type="predicted"/>
<dbReference type="OrthoDB" id="5457863at2"/>
<evidence type="ECO:0000313" key="3">
    <source>
        <dbReference type="Proteomes" id="UP000198324"/>
    </source>
</evidence>
<sequence>MRALERLTNTVAMGTGLGALALALFFGPVAALAGEWELRLPVQKTARMTLPEQPAPATTDSAPATAEKRADAPTAPKTALGRAAEAAATAEKAAAKPVRTSEAKPAPAKSAQAQPVAAAHAPGAAKAMVAPDLSAASKAAPATAAIPQAEPKKDAAPKAAAEKAVRVSAAPAVDPKALALPQQKPQGTPLPLPPDGKWVGDIVLEFQPDRVIVHAATNTVVERVTWFNLATPDAPRKLAVDLRGPWRKKGGTLLRYDTGPVKAVAVGEHQDRLRLSIEFRNGAVSRELDPDLVKEAGSLRVSIPLAVRLGS</sequence>
<name>A0A239CQZ7_9BACT</name>
<feature type="compositionally biased region" description="Low complexity" evidence="1">
    <location>
        <begin position="103"/>
        <end position="117"/>
    </location>
</feature>
<dbReference type="AlphaFoldDB" id="A0A239CQZ7"/>
<accession>A0A239CQZ7</accession>
<evidence type="ECO:0000313" key="2">
    <source>
        <dbReference type="EMBL" id="SNS22686.1"/>
    </source>
</evidence>
<keyword evidence="3" id="KW-1185">Reference proteome</keyword>
<feature type="compositionally biased region" description="Low complexity" evidence="1">
    <location>
        <begin position="55"/>
        <end position="65"/>
    </location>
</feature>
<dbReference type="Proteomes" id="UP000198324">
    <property type="component" value="Unassembled WGS sequence"/>
</dbReference>
<gene>
    <name evidence="2" type="ORF">SAMN04488503_3245</name>
</gene>
<evidence type="ECO:0008006" key="4">
    <source>
        <dbReference type="Google" id="ProtNLM"/>
    </source>
</evidence>
<dbReference type="RefSeq" id="WP_089275430.1">
    <property type="nucleotide sequence ID" value="NZ_FZOC01000009.1"/>
</dbReference>
<feature type="region of interest" description="Disordered" evidence="1">
    <location>
        <begin position="49"/>
        <end position="117"/>
    </location>
</feature>
<protein>
    <recommendedName>
        <fullName evidence="4">AMIN domain-containing protein</fullName>
    </recommendedName>
</protein>
<evidence type="ECO:0000256" key="1">
    <source>
        <dbReference type="SAM" id="MobiDB-lite"/>
    </source>
</evidence>
<reference evidence="2 3" key="1">
    <citation type="submission" date="2017-06" db="EMBL/GenBank/DDBJ databases">
        <authorList>
            <person name="Kim H.J."/>
            <person name="Triplett B.A."/>
        </authorList>
    </citation>
    <scope>NUCLEOTIDE SEQUENCE [LARGE SCALE GENOMIC DNA]</scope>
    <source>
        <strain evidence="2 3">DSM 13116</strain>
    </source>
</reference>
<organism evidence="2 3">
    <name type="scientific">Humidesulfovibrio mexicanus</name>
    <dbReference type="NCBI Taxonomy" id="147047"/>
    <lineage>
        <taxon>Bacteria</taxon>
        <taxon>Pseudomonadati</taxon>
        <taxon>Thermodesulfobacteriota</taxon>
        <taxon>Desulfovibrionia</taxon>
        <taxon>Desulfovibrionales</taxon>
        <taxon>Desulfovibrionaceae</taxon>
        <taxon>Humidesulfovibrio</taxon>
    </lineage>
</organism>
<feature type="compositionally biased region" description="Low complexity" evidence="1">
    <location>
        <begin position="83"/>
        <end position="96"/>
    </location>
</feature>